<evidence type="ECO:0000256" key="1">
    <source>
        <dbReference type="SAM" id="MobiDB-lite"/>
    </source>
</evidence>
<dbReference type="GeneID" id="64471749"/>
<gene>
    <name evidence="2" type="primary">30</name>
    <name evidence="2" type="ORF">SEA_THESTRAL_30</name>
</gene>
<accession>A0A385E2T6</accession>
<protein>
    <submittedName>
        <fullName evidence="2">Immunity repressor</fullName>
    </submittedName>
</protein>
<evidence type="ECO:0000313" key="3">
    <source>
        <dbReference type="Proteomes" id="UP000264237"/>
    </source>
</evidence>
<dbReference type="KEGG" id="vg:64471749"/>
<name>A0A385E2T6_9CAUD</name>
<evidence type="ECO:0000313" key="2">
    <source>
        <dbReference type="EMBL" id="AXQ65227.1"/>
    </source>
</evidence>
<proteinExistence type="predicted"/>
<keyword evidence="3" id="KW-1185">Reference proteome</keyword>
<dbReference type="Proteomes" id="UP000264237">
    <property type="component" value="Segment"/>
</dbReference>
<organism evidence="2 3">
    <name type="scientific">Streptomyces phage Thestral</name>
    <dbReference type="NCBI Taxonomy" id="2301715"/>
    <lineage>
        <taxon>Viruses</taxon>
        <taxon>Duplodnaviria</taxon>
        <taxon>Heunggongvirae</taxon>
        <taxon>Uroviricota</taxon>
        <taxon>Caudoviricetes</taxon>
        <taxon>Arquatrovirinae</taxon>
        <taxon>Caelumvirus</taxon>
        <taxon>Caelumvirus thestral</taxon>
    </lineage>
</organism>
<feature type="region of interest" description="Disordered" evidence="1">
    <location>
        <begin position="126"/>
        <end position="152"/>
    </location>
</feature>
<sequence length="152" mass="18300">MGARKIQDEQEVIRWFEEGRTYQWMIDKYKEKYGIDTVPSMWGNFRRRRGLDRRIIRDDELIPWFVKEEHRWAYPLVMLRTEARRRAGNPVTETDQGRLATWKKMLEEENAVVHYDPDTEEGFFYVPRQPGDTDIIHAPEKKTTARPNADKE</sequence>
<dbReference type="RefSeq" id="YP_010055813.1">
    <property type="nucleotide sequence ID" value="NC_054670.1"/>
</dbReference>
<feature type="compositionally biased region" description="Basic and acidic residues" evidence="1">
    <location>
        <begin position="134"/>
        <end position="152"/>
    </location>
</feature>
<dbReference type="EMBL" id="MH651190">
    <property type="protein sequence ID" value="AXQ65227.1"/>
    <property type="molecule type" value="Genomic_DNA"/>
</dbReference>
<reference evidence="3" key="1">
    <citation type="submission" date="2018-07" db="EMBL/GenBank/DDBJ databases">
        <authorList>
            <person name="Ceviker L.M."/>
            <person name="Benitez L.F."/>
            <person name="McCown C.A."/>
            <person name="Nayek S."/>
            <person name="Bhuiyan S."/>
            <person name="Hughes L.E."/>
            <person name="Garlena R.A."/>
            <person name="Russell D.A."/>
            <person name="Pope W.H."/>
            <person name="Jacobs-Sera D."/>
            <person name="Hatfull G.F."/>
        </authorList>
    </citation>
    <scope>NUCLEOTIDE SEQUENCE [LARGE SCALE GENOMIC DNA]</scope>
</reference>